<reference evidence="1 2" key="1">
    <citation type="submission" date="2020-08" db="EMBL/GenBank/DDBJ databases">
        <title>Sequencing the genomes of 1000 actinobacteria strains.</title>
        <authorList>
            <person name="Klenk H.-P."/>
        </authorList>
    </citation>
    <scope>NUCLEOTIDE SEQUENCE [LARGE SCALE GENOMIC DNA]</scope>
    <source>
        <strain evidence="1 2">DSM 45507</strain>
    </source>
</reference>
<evidence type="ECO:0000313" key="1">
    <source>
        <dbReference type="EMBL" id="MBB5783313.1"/>
    </source>
</evidence>
<keyword evidence="2" id="KW-1185">Reference proteome</keyword>
<evidence type="ECO:0000313" key="2">
    <source>
        <dbReference type="Proteomes" id="UP000579153"/>
    </source>
</evidence>
<name>A0A7W9LGX6_9ACTN</name>
<dbReference type="AlphaFoldDB" id="A0A7W9LGX6"/>
<proteinExistence type="predicted"/>
<dbReference type="Proteomes" id="UP000579153">
    <property type="component" value="Unassembled WGS sequence"/>
</dbReference>
<comment type="caution">
    <text evidence="1">The sequence shown here is derived from an EMBL/GenBank/DDBJ whole genome shotgun (WGS) entry which is preliminary data.</text>
</comment>
<gene>
    <name evidence="1" type="ORF">HD596_010069</name>
</gene>
<protein>
    <submittedName>
        <fullName evidence="1">Uncharacterized protein</fullName>
    </submittedName>
</protein>
<sequence>MPSLLLLTPEVLSEVRVLRSPSRGTKVPAARRLTVGGL</sequence>
<accession>A0A7W9LGX6</accession>
<dbReference type="EMBL" id="JACHMB010000001">
    <property type="protein sequence ID" value="MBB5783313.1"/>
    <property type="molecule type" value="Genomic_DNA"/>
</dbReference>
<organism evidence="1 2">
    <name type="scientific">Nonomuraea jabiensis</name>
    <dbReference type="NCBI Taxonomy" id="882448"/>
    <lineage>
        <taxon>Bacteria</taxon>
        <taxon>Bacillati</taxon>
        <taxon>Actinomycetota</taxon>
        <taxon>Actinomycetes</taxon>
        <taxon>Streptosporangiales</taxon>
        <taxon>Streptosporangiaceae</taxon>
        <taxon>Nonomuraea</taxon>
    </lineage>
</organism>